<dbReference type="SMART" id="SM00028">
    <property type="entry name" value="TPR"/>
    <property type="match status" value="10"/>
</dbReference>
<evidence type="ECO:0000313" key="1">
    <source>
        <dbReference type="EMBL" id="MDX8049250.1"/>
    </source>
</evidence>
<dbReference type="EMBL" id="JAXAVV010000003">
    <property type="protein sequence ID" value="MDX8049250.1"/>
    <property type="molecule type" value="Genomic_DNA"/>
</dbReference>
<sequence>MTWLRPEAGIVPHQPRPEDEQLLSWCQNEDQFRVQLLCGRGGQGKTTSALHLIRTLGERGWLAGLVDLTEARQEGASRRRWAELEAAVGSRPVRRSRVLLVVDYAEHEPFVLQRLLTVIRGAPSVRLLLLSRSEGAWWSDLVTDPVWSSLVDPAPLRLRSLTEHVNSERLGEIHSEAVRCFASQMSQTVVVRDASPARKFTTTLDLYADALLRVLDAEAESRGNGPVHGTGDPITDLMAHELRHLHTVLSAHNIELGSYDRQLVLLAPFLLPAPTVEDAARAIRALRLEASLEEPVVHRLARLLGELYPDDEGAVWAAPRPDRLPDSHVLTVAAQAASDTDWVRLLTRLCAAEDEFHAAAVTRSLLRVLSTPDLTGGLGNGVRRVAAGFEQLVRSGNFGFVLGAILLRPGEFTHAVGEALSDQGNLSAEDVARLDSFLGVFGFSTRRALDLVLVSARRVRDTVPDEEASLEAVDLHADELNWHATRLAEVGRREQAVEAVRAAVTLREHLAEIDPARYEPDLAMSLSNLALVLNDIGASREALPFVERAVALRKRLLEEDESHLCGLSSSLSNLGTILHAIGRREEATDALRTAVDIRTRLADEDFGANAELLGGLLNNYANALAKAGEVGKALQVVQRSVQIFAFLVDKNCDAHLPDYATVLSSYGGVLGDAGLFAQAVEPIQEAIEILESLAPKNPEAILPVLALTEVNVANALWKAGRRTEALPHARRSAELRDQLCQTGPDVRRLELVESLSNLAVMQGGLGQKTEASRSARAAAEIGEDIFKSRDDAAVRVVLAKALLTYSGCLRDEGDRNEAVVQAKRSVFLHESLVDTQSQAYMDALAMSLTTFAVVLSDVGRFRECRQPAERAVEIFEELVELGTAEHRPGLALAVSNVGALYLDLGMVEESTAAALRVVDLWEQLVDIDAQAHQAELARALDRLADRLSGRGRPEDALRHGERAVQLWKSLDSAHPGAGHGSDLVDSLLKSADVLSDLGRHEDAVQRSRTAVETARSLCPPDSPQVRVGLALALNSLGGLLFDLGQSDEGTSHAREAVEIMRLLDEINPDVYRLKFAMCLATLAGTLADVGEDDAMEEALRAVALNEWLVERDIDAHSGGLALSLALVGGLLAMADRVNEAVVPMRRAVALLEQLAERRPGVATQLARTRDNLAVLEDLLVD</sequence>
<organism evidence="1 2">
    <name type="scientific">Lentzea kristufekii</name>
    <dbReference type="NCBI Taxonomy" id="3095430"/>
    <lineage>
        <taxon>Bacteria</taxon>
        <taxon>Bacillati</taxon>
        <taxon>Actinomycetota</taxon>
        <taxon>Actinomycetes</taxon>
        <taxon>Pseudonocardiales</taxon>
        <taxon>Pseudonocardiaceae</taxon>
        <taxon>Lentzea</taxon>
    </lineage>
</organism>
<dbReference type="SUPFAM" id="SSF52540">
    <property type="entry name" value="P-loop containing nucleoside triphosphate hydrolases"/>
    <property type="match status" value="1"/>
</dbReference>
<gene>
    <name evidence="1" type="ORF">SK571_07655</name>
</gene>
<reference evidence="1 2" key="1">
    <citation type="submission" date="2023-11" db="EMBL/GenBank/DDBJ databases">
        <title>Lentzea sokolovensis, sp. nov., Lentzea kristufkii, sp. nov., and Lentzea miocenensis, sp. nov., rare actinobacteria from Sokolov Coal Basin, Miocene lacustrine sediment, Czech Republic.</title>
        <authorList>
            <person name="Lara A."/>
            <person name="Kotroba L."/>
            <person name="Nouioui I."/>
            <person name="Neumann-Schaal M."/>
            <person name="Mast Y."/>
            <person name="Chronakova A."/>
        </authorList>
    </citation>
    <scope>NUCLEOTIDE SEQUENCE [LARGE SCALE GENOMIC DNA]</scope>
    <source>
        <strain evidence="1 2">BCCO 10_0798</strain>
    </source>
</reference>
<dbReference type="Gene3D" id="1.25.40.10">
    <property type="entry name" value="Tetratricopeptide repeat domain"/>
    <property type="match status" value="4"/>
</dbReference>
<comment type="caution">
    <text evidence="1">The sequence shown here is derived from an EMBL/GenBank/DDBJ whole genome shotgun (WGS) entry which is preliminary data.</text>
</comment>
<evidence type="ECO:0000313" key="2">
    <source>
        <dbReference type="Proteomes" id="UP001271792"/>
    </source>
</evidence>
<protein>
    <submittedName>
        <fullName evidence="1">Tetratricopeptide repeat protein</fullName>
    </submittedName>
</protein>
<dbReference type="InterPro" id="IPR011990">
    <property type="entry name" value="TPR-like_helical_dom_sf"/>
</dbReference>
<dbReference type="InterPro" id="IPR027417">
    <property type="entry name" value="P-loop_NTPase"/>
</dbReference>
<dbReference type="InterPro" id="IPR019734">
    <property type="entry name" value="TPR_rpt"/>
</dbReference>
<dbReference type="RefSeq" id="WP_319983315.1">
    <property type="nucleotide sequence ID" value="NZ_JAXAVV010000003.1"/>
</dbReference>
<proteinExistence type="predicted"/>
<dbReference type="PANTHER" id="PTHR19959:SF119">
    <property type="entry name" value="FUNGAL LIPASE-LIKE DOMAIN-CONTAINING PROTEIN"/>
    <property type="match status" value="1"/>
</dbReference>
<accession>A0ABU4TLU3</accession>
<keyword evidence="2" id="KW-1185">Reference proteome</keyword>
<dbReference type="Proteomes" id="UP001271792">
    <property type="component" value="Unassembled WGS sequence"/>
</dbReference>
<dbReference type="Pfam" id="PF13374">
    <property type="entry name" value="TPR_10"/>
    <property type="match status" value="3"/>
</dbReference>
<name>A0ABU4TLU3_9PSEU</name>
<dbReference type="SUPFAM" id="SSF48452">
    <property type="entry name" value="TPR-like"/>
    <property type="match status" value="3"/>
</dbReference>
<dbReference type="PANTHER" id="PTHR19959">
    <property type="entry name" value="KINESIN LIGHT CHAIN"/>
    <property type="match status" value="1"/>
</dbReference>